<keyword evidence="2" id="KW-0012">Acyltransferase</keyword>
<dbReference type="AlphaFoldDB" id="A0A371NT96"/>
<accession>A0A371NT96</accession>
<comment type="similarity">
    <text evidence="3">Belongs to the acetyltransferase family. RimJ subfamily.</text>
</comment>
<dbReference type="GO" id="GO:0008999">
    <property type="term" value="F:protein-N-terminal-alanine acetyltransferase activity"/>
    <property type="evidence" value="ECO:0007669"/>
    <property type="project" value="TreeGrafter"/>
</dbReference>
<keyword evidence="6" id="KW-1185">Reference proteome</keyword>
<dbReference type="Gene3D" id="3.40.630.30">
    <property type="match status" value="1"/>
</dbReference>
<feature type="domain" description="N-acetyltransferase" evidence="4">
    <location>
        <begin position="6"/>
        <end position="174"/>
    </location>
</feature>
<sequence length="178" mass="19767">MSGAGTAIRLLTLDDVPELTDLELTNREHLRPWEPARTPEYFTASGQRHRLEVALREHDAGRAVPFGITTDAGELIGRVTLSGVVRGALQSCAMGYWIAADHLRRGHAVRAAALAVEHAFTDLELHRVQAETLPENVASQAVLTRIGFTQYGLAPKYLRIDGVWRDFLMFQRINPEAD</sequence>
<protein>
    <submittedName>
        <fullName evidence="5">N-acetyltransferase</fullName>
    </submittedName>
</protein>
<evidence type="ECO:0000256" key="1">
    <source>
        <dbReference type="ARBA" id="ARBA00022679"/>
    </source>
</evidence>
<dbReference type="InterPro" id="IPR016181">
    <property type="entry name" value="Acyl_CoA_acyltransferase"/>
</dbReference>
<dbReference type="RefSeq" id="WP_116242099.1">
    <property type="nucleotide sequence ID" value="NZ_QUAB01000041.1"/>
</dbReference>
<evidence type="ECO:0000256" key="2">
    <source>
        <dbReference type="ARBA" id="ARBA00023315"/>
    </source>
</evidence>
<evidence type="ECO:0000313" key="5">
    <source>
        <dbReference type="EMBL" id="REJ05476.1"/>
    </source>
</evidence>
<dbReference type="SUPFAM" id="SSF55729">
    <property type="entry name" value="Acyl-CoA N-acyltransferases (Nat)"/>
    <property type="match status" value="1"/>
</dbReference>
<dbReference type="PANTHER" id="PTHR43792">
    <property type="entry name" value="GNAT FAMILY, PUTATIVE (AFU_ORTHOLOGUE AFUA_3G00765)-RELATED-RELATED"/>
    <property type="match status" value="1"/>
</dbReference>
<name>A0A371NT96_9MICO</name>
<dbReference type="OrthoDB" id="5242221at2"/>
<dbReference type="InterPro" id="IPR000182">
    <property type="entry name" value="GNAT_dom"/>
</dbReference>
<dbReference type="InterPro" id="IPR051531">
    <property type="entry name" value="N-acetyltransferase"/>
</dbReference>
<evidence type="ECO:0000313" key="6">
    <source>
        <dbReference type="Proteomes" id="UP000262172"/>
    </source>
</evidence>
<organism evidence="5 6">
    <name type="scientific">Microbacterium bovistercoris</name>
    <dbReference type="NCBI Taxonomy" id="2293570"/>
    <lineage>
        <taxon>Bacteria</taxon>
        <taxon>Bacillati</taxon>
        <taxon>Actinomycetota</taxon>
        <taxon>Actinomycetes</taxon>
        <taxon>Micrococcales</taxon>
        <taxon>Microbacteriaceae</taxon>
        <taxon>Microbacterium</taxon>
    </lineage>
</organism>
<dbReference type="PANTHER" id="PTHR43792:SF8">
    <property type="entry name" value="[RIBOSOMAL PROTEIN US5]-ALANINE N-ACETYLTRANSFERASE"/>
    <property type="match status" value="1"/>
</dbReference>
<dbReference type="GO" id="GO:0005737">
    <property type="term" value="C:cytoplasm"/>
    <property type="evidence" value="ECO:0007669"/>
    <property type="project" value="TreeGrafter"/>
</dbReference>
<reference evidence="5 6" key="1">
    <citation type="submission" date="2018-08" db="EMBL/GenBank/DDBJ databases">
        <title>Isolation, diversity and antifungal activity of Actinobacteria from cow dung.</title>
        <authorList>
            <person name="Ling L."/>
        </authorList>
    </citation>
    <scope>NUCLEOTIDE SEQUENCE [LARGE SCALE GENOMIC DNA]</scope>
    <source>
        <strain evidence="5 6">NEAU-LLE</strain>
    </source>
</reference>
<evidence type="ECO:0000259" key="4">
    <source>
        <dbReference type="PROSITE" id="PS51186"/>
    </source>
</evidence>
<dbReference type="EMBL" id="QUAB01000041">
    <property type="protein sequence ID" value="REJ05476.1"/>
    <property type="molecule type" value="Genomic_DNA"/>
</dbReference>
<keyword evidence="1 5" id="KW-0808">Transferase</keyword>
<evidence type="ECO:0000256" key="3">
    <source>
        <dbReference type="ARBA" id="ARBA00038502"/>
    </source>
</evidence>
<proteinExistence type="inferred from homology"/>
<gene>
    <name evidence="5" type="ORF">DY023_09510</name>
</gene>
<dbReference type="Proteomes" id="UP000262172">
    <property type="component" value="Unassembled WGS sequence"/>
</dbReference>
<dbReference type="Pfam" id="PF13302">
    <property type="entry name" value="Acetyltransf_3"/>
    <property type="match status" value="1"/>
</dbReference>
<dbReference type="PROSITE" id="PS51186">
    <property type="entry name" value="GNAT"/>
    <property type="match status" value="1"/>
</dbReference>
<comment type="caution">
    <text evidence="5">The sequence shown here is derived from an EMBL/GenBank/DDBJ whole genome shotgun (WGS) entry which is preliminary data.</text>
</comment>